<name>A0A8K0EXP2_BRALA</name>
<gene>
    <name evidence="12" type="primary">C12orf29</name>
    <name evidence="12" type="ORF">BLAG_LOCUS22648</name>
</gene>
<evidence type="ECO:0000313" key="13">
    <source>
        <dbReference type="Proteomes" id="UP000838412"/>
    </source>
</evidence>
<dbReference type="OrthoDB" id="6021187at2759"/>
<evidence type="ECO:0000256" key="4">
    <source>
        <dbReference type="ARBA" id="ARBA00022598"/>
    </source>
</evidence>
<evidence type="ECO:0000256" key="9">
    <source>
        <dbReference type="ARBA" id="ARBA00035168"/>
    </source>
</evidence>
<dbReference type="GO" id="GO:0003972">
    <property type="term" value="F:RNA ligase (ATP) activity"/>
    <property type="evidence" value="ECO:0007669"/>
    <property type="project" value="UniProtKB-EC"/>
</dbReference>
<evidence type="ECO:0000256" key="6">
    <source>
        <dbReference type="ARBA" id="ARBA00022800"/>
    </source>
</evidence>
<keyword evidence="6" id="KW-0692">RNA repair</keyword>
<dbReference type="EMBL" id="OV696692">
    <property type="protein sequence ID" value="CAH1270319.1"/>
    <property type="molecule type" value="Genomic_DNA"/>
</dbReference>
<dbReference type="PANTHER" id="PTHR31219">
    <property type="entry name" value="CHROMOSOME 28 C12ORF29 HOMOLOG"/>
    <property type="match status" value="1"/>
</dbReference>
<proteinExistence type="predicted"/>
<accession>A0A8K0EXP2</accession>
<dbReference type="GO" id="GO:0042245">
    <property type="term" value="P:RNA repair"/>
    <property type="evidence" value="ECO:0007669"/>
    <property type="project" value="UniProtKB-KW"/>
</dbReference>
<evidence type="ECO:0000256" key="7">
    <source>
        <dbReference type="ARBA" id="ARBA00022840"/>
    </source>
</evidence>
<comment type="catalytic activity">
    <reaction evidence="8">
        <text>ATP + (ribonucleotide)n-3'-hydroxyl + 5'-phospho-(ribonucleotide)m = (ribonucleotide)n+m + AMP + diphosphate.</text>
        <dbReference type="EC" id="6.5.1.3"/>
    </reaction>
</comment>
<evidence type="ECO:0000313" key="12">
    <source>
        <dbReference type="EMBL" id="CAH1270319.1"/>
    </source>
</evidence>
<reference evidence="12" key="1">
    <citation type="submission" date="2022-01" db="EMBL/GenBank/DDBJ databases">
        <authorList>
            <person name="Braso-Vives M."/>
        </authorList>
    </citation>
    <scope>NUCLEOTIDE SEQUENCE</scope>
</reference>
<keyword evidence="13" id="KW-1185">Reference proteome</keyword>
<keyword evidence="7" id="KW-0067">ATP-binding</keyword>
<evidence type="ECO:0000256" key="10">
    <source>
        <dbReference type="ARBA" id="ARBA00035432"/>
    </source>
</evidence>
<evidence type="ECO:0000256" key="3">
    <source>
        <dbReference type="ARBA" id="ARBA00012724"/>
    </source>
</evidence>
<evidence type="ECO:0000256" key="1">
    <source>
        <dbReference type="ARBA" id="ARBA00001936"/>
    </source>
</evidence>
<evidence type="ECO:0000256" key="2">
    <source>
        <dbReference type="ARBA" id="ARBA00001946"/>
    </source>
</evidence>
<keyword evidence="4" id="KW-0436">Ligase</keyword>
<dbReference type="GO" id="GO:0005524">
    <property type="term" value="F:ATP binding"/>
    <property type="evidence" value="ECO:0007669"/>
    <property type="project" value="UniProtKB-KW"/>
</dbReference>
<protein>
    <recommendedName>
        <fullName evidence="9">RNA ligase 1</fullName>
        <ecNumber evidence="3">6.5.1.3</ecNumber>
    </recommendedName>
    <alternativeName>
        <fullName evidence="10">RNA ligase</fullName>
    </alternativeName>
</protein>
<keyword evidence="5" id="KW-0547">Nucleotide-binding</keyword>
<evidence type="ECO:0000256" key="8">
    <source>
        <dbReference type="ARBA" id="ARBA00034038"/>
    </source>
</evidence>
<sequence length="336" mass="38538">MTDRVSVQEKIPCVFRTAVLQRQSSKRHDQSYHVGALNEVTTQALEANVRKSVASEKVDGTCVYVQEFRGKPWLWARHDVKPNKQAERRFKKFQSARQAWETGDKEGPEPTFTWTVEKDLKKPPEHWEPARGVRRIDGHLQPGPSGHIPGWVPVLKDSRSHCWHLASTDLDKGLALLLQRKKDDSDKTLEVVTVRLEELLDQTLELVGTNVNANPYGLGSKKRPVHLLVPHGALKFDTPPPFDHEELAKWFAMPVGQVEGVVWYCDDGQLFKLHRHHLGMTWPVEEPSLTTLPVVITVDIGQYEWDFPESSQFYLFGRLKGHHFDSIRAVQWLEEN</sequence>
<dbReference type="InterPro" id="IPR041211">
    <property type="entry name" value="RLIG1"/>
</dbReference>
<evidence type="ECO:0000256" key="5">
    <source>
        <dbReference type="ARBA" id="ARBA00022741"/>
    </source>
</evidence>
<comment type="cofactor">
    <cofactor evidence="2">
        <name>Mg(2+)</name>
        <dbReference type="ChEBI" id="CHEBI:18420"/>
    </cofactor>
</comment>
<dbReference type="GO" id="GO:0000302">
    <property type="term" value="P:response to reactive oxygen species"/>
    <property type="evidence" value="ECO:0007669"/>
    <property type="project" value="InterPro"/>
</dbReference>
<comment type="function">
    <text evidence="11">Functions as an RNA ligase, in vitro. The ligation reaction entails three nucleotidyl transfer steps. In the first step, the RNA ligase reacts with ATP in the absence of nucleic acid to form a covalent ligase-AMP intermediate and release pyrophosphate. In step 2, the ligase-AMP binds to the nucleic acid and transfers the adenylate to the 5'-PO4 terminus to form an adenylylated intermediate. In step 3, the RNA ligase directs the attack of the 3'-OH on the 5'-phosphoanhydride linkage, resulting in a repaired 3'-5' phosphodiester and release of AMP. Exhibits selectivity for single-stranded RNA substrates and may not have nick-sealing activity on double-stranded DNA-RNA hybrids. May play a role in maintaining RNA integrity under stress conditions, for example in response to reactive oxygen species (ROS).</text>
</comment>
<comment type="cofactor">
    <cofactor evidence="1">
        <name>Mn(2+)</name>
        <dbReference type="ChEBI" id="CHEBI:29035"/>
    </cofactor>
</comment>
<dbReference type="EC" id="6.5.1.3" evidence="3"/>
<dbReference type="Proteomes" id="UP000838412">
    <property type="component" value="Chromosome 7"/>
</dbReference>
<dbReference type="Pfam" id="PF17720">
    <property type="entry name" value="RLIG1"/>
    <property type="match status" value="1"/>
</dbReference>
<organism evidence="12 13">
    <name type="scientific">Branchiostoma lanceolatum</name>
    <name type="common">Common lancelet</name>
    <name type="synonym">Amphioxus lanceolatum</name>
    <dbReference type="NCBI Taxonomy" id="7740"/>
    <lineage>
        <taxon>Eukaryota</taxon>
        <taxon>Metazoa</taxon>
        <taxon>Chordata</taxon>
        <taxon>Cephalochordata</taxon>
        <taxon>Leptocardii</taxon>
        <taxon>Amphioxiformes</taxon>
        <taxon>Branchiostomatidae</taxon>
        <taxon>Branchiostoma</taxon>
    </lineage>
</organism>
<evidence type="ECO:0000256" key="11">
    <source>
        <dbReference type="ARBA" id="ARBA00045151"/>
    </source>
</evidence>
<dbReference type="PANTHER" id="PTHR31219:SF2">
    <property type="entry name" value="RNA LIGASE 1"/>
    <property type="match status" value="1"/>
</dbReference>
<dbReference type="AlphaFoldDB" id="A0A8K0EXP2"/>